<dbReference type="PROSITE" id="PS00785">
    <property type="entry name" value="5_NUCLEOTIDASE_1"/>
    <property type="match status" value="1"/>
</dbReference>
<dbReference type="GO" id="GO:0046872">
    <property type="term" value="F:metal ion binding"/>
    <property type="evidence" value="ECO:0007669"/>
    <property type="project" value="InterPro"/>
</dbReference>
<evidence type="ECO:0008006" key="7">
    <source>
        <dbReference type="Google" id="ProtNLM"/>
    </source>
</evidence>
<keyword evidence="2" id="KW-0378">Hydrolase</keyword>
<dbReference type="InterPro" id="IPR006146">
    <property type="entry name" value="5'-Nucleotdase_CS"/>
</dbReference>
<dbReference type="EMBL" id="PKTG01000083">
    <property type="protein sequence ID" value="PLX17754.1"/>
    <property type="molecule type" value="Genomic_DNA"/>
</dbReference>
<keyword evidence="2" id="KW-0547">Nucleotide-binding</keyword>
<evidence type="ECO:0000259" key="4">
    <source>
        <dbReference type="Pfam" id="PF02872"/>
    </source>
</evidence>
<dbReference type="InterPro" id="IPR008334">
    <property type="entry name" value="5'-Nucleotdase_C"/>
</dbReference>
<dbReference type="PRINTS" id="PR01607">
    <property type="entry name" value="APYRASEFAMLY"/>
</dbReference>
<dbReference type="Gene3D" id="3.60.21.10">
    <property type="match status" value="1"/>
</dbReference>
<dbReference type="Pfam" id="PF00149">
    <property type="entry name" value="Metallophos"/>
    <property type="match status" value="1"/>
</dbReference>
<dbReference type="GO" id="GO:0016788">
    <property type="term" value="F:hydrolase activity, acting on ester bonds"/>
    <property type="evidence" value="ECO:0007669"/>
    <property type="project" value="InterPro"/>
</dbReference>
<dbReference type="SUPFAM" id="SSF55816">
    <property type="entry name" value="5'-nucleotidase (syn. UDP-sugar hydrolase), C-terminal domain"/>
    <property type="match status" value="1"/>
</dbReference>
<dbReference type="PANTHER" id="PTHR11575:SF24">
    <property type="entry name" value="5'-NUCLEOTIDASE"/>
    <property type="match status" value="1"/>
</dbReference>
<protein>
    <recommendedName>
        <fullName evidence="7">Multifunctional 2',3'-cyclic-nucleotide 2'-phosphodiesterase/5'-nucleotidase/3'-nucleotidase</fullName>
    </recommendedName>
</protein>
<evidence type="ECO:0000313" key="5">
    <source>
        <dbReference type="EMBL" id="PLX17754.1"/>
    </source>
</evidence>
<dbReference type="GO" id="GO:0000166">
    <property type="term" value="F:nucleotide binding"/>
    <property type="evidence" value="ECO:0007669"/>
    <property type="project" value="UniProtKB-KW"/>
</dbReference>
<feature type="domain" description="Calcineurin-like phosphoesterase" evidence="3">
    <location>
        <begin position="24"/>
        <end position="228"/>
    </location>
</feature>
<dbReference type="Gene3D" id="3.90.780.10">
    <property type="entry name" value="5'-Nucleotidase, C-terminal domain"/>
    <property type="match status" value="1"/>
</dbReference>
<dbReference type="Proteomes" id="UP000234857">
    <property type="component" value="Unassembled WGS sequence"/>
</dbReference>
<organism evidence="5 6">
    <name type="scientific">Muiribacterium halophilum</name>
    <dbReference type="NCBI Taxonomy" id="2053465"/>
    <lineage>
        <taxon>Bacteria</taxon>
        <taxon>Candidatus Muiribacteriota</taxon>
        <taxon>Candidatus Muiribacteriia</taxon>
        <taxon>Candidatus Muiribacteriales</taxon>
        <taxon>Candidatus Muiribacteriaceae</taxon>
        <taxon>Candidatus Muiribacterium</taxon>
    </lineage>
</organism>
<dbReference type="InterPro" id="IPR029052">
    <property type="entry name" value="Metallo-depent_PP-like"/>
</dbReference>
<dbReference type="CDD" id="cd00845">
    <property type="entry name" value="MPP_UshA_N_like"/>
    <property type="match status" value="1"/>
</dbReference>
<keyword evidence="1" id="KW-0732">Signal</keyword>
<dbReference type="InterPro" id="IPR006179">
    <property type="entry name" value="5_nucleotidase/apyrase"/>
</dbReference>
<dbReference type="AlphaFoldDB" id="A0A2N5ZGJ4"/>
<dbReference type="Pfam" id="PF02872">
    <property type="entry name" value="5_nucleotid_C"/>
    <property type="match status" value="1"/>
</dbReference>
<dbReference type="SUPFAM" id="SSF56300">
    <property type="entry name" value="Metallo-dependent phosphatases"/>
    <property type="match status" value="1"/>
</dbReference>
<evidence type="ECO:0000259" key="3">
    <source>
        <dbReference type="Pfam" id="PF00149"/>
    </source>
</evidence>
<sequence>MKKHLFTVFILITIIFTFSYEPVRILHINDFHGHLLPEADVNGNLKGGIARIANEVRIIKKALPNTLFIDVGDFISGYLYANYDTGESVATIYENLPLDMFTLGNHEFDYGFSGMRNTLKRLSDKALCANVFYKGKPLYKQFKIVKTGNLRILYFGITTTMIERFSPDIKKLGIEVREPAVVVNDILKKNHDKADIFVMISHQGLDNDMKIAEQFSDLDIIIGGHSHTLVKYPPVVNHTIVTQAGWGGKYLGFLRAFYEKKDGDYRLKYYDSDMLEPSNIWMEDKKIAKLADKAKEDVIRLSDMVIGEATANYMVDKKSVRGNENEMGNLISDSIKELSEAQIGLMNGGGIRSSLMKGPITMAQIEKVLPFKNGVVVVKMKGDELYKAFKNSLSALKDPALSGAFLQISGMKVVYYPDNNSFRLTLDDVRKIEKDEYYVVALNTYILGGGDGYKFDDYEEVFTEISGLQLKDAVAKYIKAKKKVNPYKDGRIQIK</sequence>
<dbReference type="GO" id="GO:0009166">
    <property type="term" value="P:nucleotide catabolic process"/>
    <property type="evidence" value="ECO:0007669"/>
    <property type="project" value="InterPro"/>
</dbReference>
<comment type="caution">
    <text evidence="5">The sequence shown here is derived from an EMBL/GenBank/DDBJ whole genome shotgun (WGS) entry which is preliminary data.</text>
</comment>
<comment type="similarity">
    <text evidence="2">Belongs to the 5'-nucleotidase family.</text>
</comment>
<feature type="domain" description="5'-Nucleotidase C-terminal" evidence="4">
    <location>
        <begin position="305"/>
        <end position="454"/>
    </location>
</feature>
<proteinExistence type="inferred from homology"/>
<reference evidence="5 6" key="1">
    <citation type="submission" date="2017-11" db="EMBL/GenBank/DDBJ databases">
        <title>Genome-resolved metagenomics identifies genetic mobility, metabolic interactions, and unexpected diversity in perchlorate-reducing communities.</title>
        <authorList>
            <person name="Barnum T.P."/>
            <person name="Figueroa I.A."/>
            <person name="Carlstrom C.I."/>
            <person name="Lucas L.N."/>
            <person name="Engelbrektson A.L."/>
            <person name="Coates J.D."/>
        </authorList>
    </citation>
    <scope>NUCLEOTIDE SEQUENCE [LARGE SCALE GENOMIC DNA]</scope>
    <source>
        <strain evidence="5">BM706</strain>
    </source>
</reference>
<gene>
    <name evidence="5" type="ORF">C0601_06905</name>
</gene>
<evidence type="ECO:0000313" key="6">
    <source>
        <dbReference type="Proteomes" id="UP000234857"/>
    </source>
</evidence>
<evidence type="ECO:0000256" key="2">
    <source>
        <dbReference type="RuleBase" id="RU362119"/>
    </source>
</evidence>
<accession>A0A2N5ZGJ4</accession>
<dbReference type="PANTHER" id="PTHR11575">
    <property type="entry name" value="5'-NUCLEOTIDASE-RELATED"/>
    <property type="match status" value="1"/>
</dbReference>
<evidence type="ECO:0000256" key="1">
    <source>
        <dbReference type="ARBA" id="ARBA00022729"/>
    </source>
</evidence>
<dbReference type="InterPro" id="IPR004843">
    <property type="entry name" value="Calcineurin-like_PHP"/>
</dbReference>
<name>A0A2N5ZGJ4_MUIH1</name>
<dbReference type="InterPro" id="IPR036907">
    <property type="entry name" value="5'-Nucleotdase_C_sf"/>
</dbReference>